<organism evidence="1 2">
    <name type="scientific">Callosobruchus maculatus</name>
    <name type="common">Southern cowpea weevil</name>
    <name type="synonym">Pulse bruchid</name>
    <dbReference type="NCBI Taxonomy" id="64391"/>
    <lineage>
        <taxon>Eukaryota</taxon>
        <taxon>Metazoa</taxon>
        <taxon>Ecdysozoa</taxon>
        <taxon>Arthropoda</taxon>
        <taxon>Hexapoda</taxon>
        <taxon>Insecta</taxon>
        <taxon>Pterygota</taxon>
        <taxon>Neoptera</taxon>
        <taxon>Endopterygota</taxon>
        <taxon>Coleoptera</taxon>
        <taxon>Polyphaga</taxon>
        <taxon>Cucujiformia</taxon>
        <taxon>Chrysomeloidea</taxon>
        <taxon>Chrysomelidae</taxon>
        <taxon>Bruchinae</taxon>
        <taxon>Bruchini</taxon>
        <taxon>Callosobruchus</taxon>
    </lineage>
</organism>
<name>A0A653DPQ2_CALMS</name>
<accession>A0A653DPQ2</accession>
<sequence length="55" mass="6702">MYIQLITTCYYNKCSIVNMHWQKMPKWIRNFVTVKSKHYLAMICINDTQNCLLTR</sequence>
<gene>
    <name evidence="1" type="ORF">CALMAC_LOCUS19245</name>
</gene>
<proteinExistence type="predicted"/>
<dbReference type="EMBL" id="CAACVG010013567">
    <property type="protein sequence ID" value="VEN61990.1"/>
    <property type="molecule type" value="Genomic_DNA"/>
</dbReference>
<dbReference type="AlphaFoldDB" id="A0A653DPQ2"/>
<reference evidence="1 2" key="1">
    <citation type="submission" date="2019-01" db="EMBL/GenBank/DDBJ databases">
        <authorList>
            <person name="Sayadi A."/>
        </authorList>
    </citation>
    <scope>NUCLEOTIDE SEQUENCE [LARGE SCALE GENOMIC DNA]</scope>
</reference>
<dbReference type="Proteomes" id="UP000410492">
    <property type="component" value="Unassembled WGS sequence"/>
</dbReference>
<protein>
    <submittedName>
        <fullName evidence="1">Uncharacterized protein</fullName>
    </submittedName>
</protein>
<evidence type="ECO:0000313" key="1">
    <source>
        <dbReference type="EMBL" id="VEN61990.1"/>
    </source>
</evidence>
<evidence type="ECO:0000313" key="2">
    <source>
        <dbReference type="Proteomes" id="UP000410492"/>
    </source>
</evidence>
<keyword evidence="2" id="KW-1185">Reference proteome</keyword>